<dbReference type="OrthoDB" id="9787787at2"/>
<evidence type="ECO:0000313" key="3">
    <source>
        <dbReference type="Proteomes" id="UP000327424"/>
    </source>
</evidence>
<keyword evidence="3" id="KW-1185">Reference proteome</keyword>
<dbReference type="InterPro" id="IPR015927">
    <property type="entry name" value="Peptidase_S24_S26A/B/C"/>
</dbReference>
<organism evidence="2 3">
    <name type="scientific">Moritella marina ATCC 15381</name>
    <dbReference type="NCBI Taxonomy" id="1202962"/>
    <lineage>
        <taxon>Bacteria</taxon>
        <taxon>Pseudomonadati</taxon>
        <taxon>Pseudomonadota</taxon>
        <taxon>Gammaproteobacteria</taxon>
        <taxon>Alteromonadales</taxon>
        <taxon>Moritellaceae</taxon>
        <taxon>Moritella</taxon>
    </lineage>
</organism>
<accession>A0A5J6WJG2</accession>
<reference evidence="2 3" key="1">
    <citation type="submission" date="2019-09" db="EMBL/GenBank/DDBJ databases">
        <title>Hybrid Assembly of the complete Genome of the Deep-Sea Bacterium Moritella marina from long Nanopore and Illumina reads.</title>
        <authorList>
            <person name="Magin S."/>
            <person name="Georgoulis A."/>
            <person name="Papadimitriou K."/>
            <person name="Iliakis G."/>
            <person name="Vorgias C.E."/>
        </authorList>
    </citation>
    <scope>NUCLEOTIDE SEQUENCE [LARGE SCALE GENOMIC DNA]</scope>
    <source>
        <strain evidence="2 3">MP-1</strain>
    </source>
</reference>
<evidence type="ECO:0000259" key="1">
    <source>
        <dbReference type="Pfam" id="PF00717"/>
    </source>
</evidence>
<proteinExistence type="predicted"/>
<dbReference type="Gene3D" id="2.10.109.10">
    <property type="entry name" value="Umud Fragment, subunit A"/>
    <property type="match status" value="1"/>
</dbReference>
<evidence type="ECO:0000313" key="2">
    <source>
        <dbReference type="EMBL" id="QFI38147.1"/>
    </source>
</evidence>
<sequence>MNIIPISASAGITGFESPAAEYHQLACSLDEILIDHPSATFIGKACGDSMEGVGIFDGDLLIVDRHVTARQHDVIVANFNGEFVCKLLDVRQRMLVSANDKIEPVFINDLDSFSIEGVVIRSIRCHRPSYLLDDK</sequence>
<protein>
    <submittedName>
        <fullName evidence="2">S24 family peptidase</fullName>
    </submittedName>
</protein>
<dbReference type="Proteomes" id="UP000327424">
    <property type="component" value="Chromosome"/>
</dbReference>
<dbReference type="CDD" id="cd06529">
    <property type="entry name" value="S24_LexA-like"/>
    <property type="match status" value="1"/>
</dbReference>
<gene>
    <name evidence="2" type="ORF">FR932_09975</name>
</gene>
<dbReference type="InterPro" id="IPR039418">
    <property type="entry name" value="LexA-like"/>
</dbReference>
<dbReference type="InterPro" id="IPR050077">
    <property type="entry name" value="LexA_repressor"/>
</dbReference>
<dbReference type="PANTHER" id="PTHR33516">
    <property type="entry name" value="LEXA REPRESSOR"/>
    <property type="match status" value="1"/>
</dbReference>
<dbReference type="AlphaFoldDB" id="A0A5J6WJG2"/>
<dbReference type="EMBL" id="CP044399">
    <property type="protein sequence ID" value="QFI38147.1"/>
    <property type="molecule type" value="Genomic_DNA"/>
</dbReference>
<dbReference type="InterPro" id="IPR036286">
    <property type="entry name" value="LexA/Signal_pep-like_sf"/>
</dbReference>
<dbReference type="PANTHER" id="PTHR33516:SF2">
    <property type="entry name" value="LEXA REPRESSOR-RELATED"/>
    <property type="match status" value="1"/>
</dbReference>
<dbReference type="Pfam" id="PF00717">
    <property type="entry name" value="Peptidase_S24"/>
    <property type="match status" value="1"/>
</dbReference>
<name>A0A5J6WJG2_MORMI</name>
<dbReference type="RefSeq" id="WP_019440469.1">
    <property type="nucleotide sequence ID" value="NZ_ALOE01000009.1"/>
</dbReference>
<dbReference type="SUPFAM" id="SSF51306">
    <property type="entry name" value="LexA/Signal peptidase"/>
    <property type="match status" value="1"/>
</dbReference>
<dbReference type="KEGG" id="mmaa:FR932_09975"/>
<feature type="domain" description="Peptidase S24/S26A/S26B/S26C" evidence="1">
    <location>
        <begin position="14"/>
        <end position="120"/>
    </location>
</feature>